<gene>
    <name evidence="2" type="ORF">SNOG_07085</name>
</gene>
<feature type="signal peptide" evidence="1">
    <location>
        <begin position="1"/>
        <end position="21"/>
    </location>
</feature>
<keyword evidence="1" id="KW-0732">Signal</keyword>
<dbReference type="GeneID" id="5974329"/>
<feature type="chain" id="PRO_5004177943" description="Secreted protein" evidence="1">
    <location>
        <begin position="22"/>
        <end position="81"/>
    </location>
</feature>
<reference evidence="3" key="1">
    <citation type="journal article" date="2007" name="Plant Cell">
        <title>Dothideomycete-plant interactions illuminated by genome sequencing and EST analysis of the wheat pathogen Stagonospora nodorum.</title>
        <authorList>
            <person name="Hane J.K."/>
            <person name="Lowe R.G."/>
            <person name="Solomon P.S."/>
            <person name="Tan K.C."/>
            <person name="Schoch C.L."/>
            <person name="Spatafora J.W."/>
            <person name="Crous P.W."/>
            <person name="Kodira C."/>
            <person name="Birren B.W."/>
            <person name="Galagan J.E."/>
            <person name="Torriani S.F."/>
            <person name="McDonald B.A."/>
            <person name="Oliver R.P."/>
        </authorList>
    </citation>
    <scope>NUCLEOTIDE SEQUENCE [LARGE SCALE GENOMIC DNA]</scope>
    <source>
        <strain evidence="3">SN15 / ATCC MYA-4574 / FGSC 10173</strain>
    </source>
</reference>
<dbReference type="AlphaFoldDB" id="Q0UMC9"/>
<proteinExistence type="predicted"/>
<organism evidence="2 3">
    <name type="scientific">Phaeosphaeria nodorum (strain SN15 / ATCC MYA-4574 / FGSC 10173)</name>
    <name type="common">Glume blotch fungus</name>
    <name type="synonym">Parastagonospora nodorum</name>
    <dbReference type="NCBI Taxonomy" id="321614"/>
    <lineage>
        <taxon>Eukaryota</taxon>
        <taxon>Fungi</taxon>
        <taxon>Dikarya</taxon>
        <taxon>Ascomycota</taxon>
        <taxon>Pezizomycotina</taxon>
        <taxon>Dothideomycetes</taxon>
        <taxon>Pleosporomycetidae</taxon>
        <taxon>Pleosporales</taxon>
        <taxon>Pleosporineae</taxon>
        <taxon>Phaeosphaeriaceae</taxon>
        <taxon>Parastagonospora</taxon>
    </lineage>
</organism>
<dbReference type="RefSeq" id="XP_001797439.1">
    <property type="nucleotide sequence ID" value="XM_001797387.1"/>
</dbReference>
<accession>Q0UMC9</accession>
<evidence type="ECO:0008006" key="4">
    <source>
        <dbReference type="Google" id="ProtNLM"/>
    </source>
</evidence>
<name>Q0UMC9_PHANO</name>
<dbReference type="InParanoid" id="Q0UMC9"/>
<dbReference type="KEGG" id="pno:SNOG_07085"/>
<sequence>MAFFTSTPSLFLSLGLRLTTASTSTQILPRHPLQNSNSLCYANTLRYHCSLALATTFLSNKTTSQPWQISTATTPSIRARA</sequence>
<dbReference type="HOGENOM" id="CLU_2574640_0_0_1"/>
<evidence type="ECO:0000313" key="3">
    <source>
        <dbReference type="Proteomes" id="UP000001055"/>
    </source>
</evidence>
<dbReference type="Proteomes" id="UP000001055">
    <property type="component" value="Unassembled WGS sequence"/>
</dbReference>
<evidence type="ECO:0000256" key="1">
    <source>
        <dbReference type="SAM" id="SignalP"/>
    </source>
</evidence>
<dbReference type="EMBL" id="CH445334">
    <property type="protein sequence ID" value="EAT85736.2"/>
    <property type="molecule type" value="Genomic_DNA"/>
</dbReference>
<evidence type="ECO:0000313" key="2">
    <source>
        <dbReference type="EMBL" id="EAT85736.2"/>
    </source>
</evidence>
<protein>
    <recommendedName>
        <fullName evidence="4">Secreted protein</fullName>
    </recommendedName>
</protein>